<dbReference type="EMBL" id="JAHRHY010000001">
    <property type="protein sequence ID" value="KAG9073383.1"/>
    <property type="molecule type" value="Genomic_DNA"/>
</dbReference>
<comment type="caution">
    <text evidence="1">The sequence shown here is derived from an EMBL/GenBank/DDBJ whole genome shotgun (WGS) entry which is preliminary data.</text>
</comment>
<sequence length="275" mass="31007">MAKYLSTPKATRSALSRGWFSSSEGDDALDEDQKEWLFKAIHAIYTVYRCCAFHIPHEEKESWYMATLWSFLLPFLNEGNTLVYRPGEAVSEASVLRKNATRTLETRRVYGHKIDGLISSTMTRLEFGGIEAAKTDEGAQSTKALMDTRKMAKLLKDMHDCIVSKTDDANALHELETFGLQISRTKVTIYRLRKIRVDGPHYQLVNHGSYMFPLRLAAAAIIRLLAALVALKKSMEEMDTKIAAWTIPGVLFEHEVLIQTLDSPRSSITDESSVS</sequence>
<dbReference type="OrthoDB" id="2441193at2759"/>
<evidence type="ECO:0000313" key="1">
    <source>
        <dbReference type="EMBL" id="KAG9073383.1"/>
    </source>
</evidence>
<accession>A0A9P7Y6J8</accession>
<dbReference type="Proteomes" id="UP000707451">
    <property type="component" value="Unassembled WGS sequence"/>
</dbReference>
<organism evidence="1 2">
    <name type="scientific">Linnemannia hyalina</name>
    <dbReference type="NCBI Taxonomy" id="64524"/>
    <lineage>
        <taxon>Eukaryota</taxon>
        <taxon>Fungi</taxon>
        <taxon>Fungi incertae sedis</taxon>
        <taxon>Mucoromycota</taxon>
        <taxon>Mortierellomycotina</taxon>
        <taxon>Mortierellomycetes</taxon>
        <taxon>Mortierellales</taxon>
        <taxon>Mortierellaceae</taxon>
        <taxon>Linnemannia</taxon>
    </lineage>
</organism>
<protein>
    <submittedName>
        <fullName evidence="1">Uncharacterized protein</fullName>
    </submittedName>
</protein>
<reference evidence="1" key="1">
    <citation type="submission" date="2021-06" db="EMBL/GenBank/DDBJ databases">
        <title>Genome Sequence of Mortierella hyaline Strain SCG-10, a Cold-Adapted, Nitrate-Reducing Fungus Isolated from Soil in Minnesota, USA.</title>
        <authorList>
            <person name="Aldossari N."/>
        </authorList>
    </citation>
    <scope>NUCLEOTIDE SEQUENCE</scope>
    <source>
        <strain evidence="1">SCG-10</strain>
    </source>
</reference>
<evidence type="ECO:0000313" key="2">
    <source>
        <dbReference type="Proteomes" id="UP000707451"/>
    </source>
</evidence>
<dbReference type="AlphaFoldDB" id="A0A9P7Y6J8"/>
<gene>
    <name evidence="1" type="ORF">KI688_001178</name>
</gene>
<keyword evidence="2" id="KW-1185">Reference proteome</keyword>
<name>A0A9P7Y6J8_9FUNG</name>
<proteinExistence type="predicted"/>